<protein>
    <submittedName>
        <fullName evidence="1">Uncharacterized protein</fullName>
    </submittedName>
</protein>
<accession>A0A8S0W8N4</accession>
<dbReference type="EMBL" id="CDGJ01000078">
    <property type="protein sequence ID" value="CEJ08207.1"/>
    <property type="molecule type" value="Genomic_DNA"/>
</dbReference>
<reference evidence="2" key="1">
    <citation type="submission" date="2014-11" db="EMBL/GenBank/DDBJ databases">
        <authorList>
            <person name="Hornung B.V."/>
        </authorList>
    </citation>
    <scope>NUCLEOTIDE SEQUENCE</scope>
    <source>
        <strain evidence="2">INE</strain>
    </source>
</reference>
<evidence type="ECO:0000313" key="1">
    <source>
        <dbReference type="EMBL" id="CAA7601949.1"/>
    </source>
</evidence>
<proteinExistence type="predicted"/>
<reference evidence="1" key="2">
    <citation type="submission" date="2020-01" db="EMBL/GenBank/DDBJ databases">
        <authorList>
            <person name="Hornung B."/>
        </authorList>
    </citation>
    <scope>NUCLEOTIDE SEQUENCE</scope>
    <source>
        <strain evidence="1">PacBioINE</strain>
    </source>
</reference>
<name>A0A8S0W8N4_9FIRM</name>
<dbReference type="AlphaFoldDB" id="A0A8S0W8N4"/>
<dbReference type="EMBL" id="LR746496">
    <property type="protein sequence ID" value="CAA7601949.1"/>
    <property type="molecule type" value="Genomic_DNA"/>
</dbReference>
<keyword evidence="3" id="KW-1185">Reference proteome</keyword>
<organism evidence="1">
    <name type="scientific">Acididesulfobacillus acetoxydans</name>
    <dbReference type="NCBI Taxonomy" id="1561005"/>
    <lineage>
        <taxon>Bacteria</taxon>
        <taxon>Bacillati</taxon>
        <taxon>Bacillota</taxon>
        <taxon>Clostridia</taxon>
        <taxon>Eubacteriales</taxon>
        <taxon>Peptococcaceae</taxon>
        <taxon>Acididesulfobacillus</taxon>
    </lineage>
</organism>
<dbReference type="KEGG" id="aacx:DEACI_2620"/>
<evidence type="ECO:0000313" key="2">
    <source>
        <dbReference type="EMBL" id="CEJ08207.1"/>
    </source>
</evidence>
<dbReference type="Proteomes" id="UP001071230">
    <property type="component" value="Unassembled WGS sequence"/>
</dbReference>
<gene>
    <name evidence="1" type="ORF">DEACI_2620</name>
    <name evidence="2" type="ORF">DEACI_2682</name>
</gene>
<sequence length="121" mass="14488">MRPENETCIQKVQLDFPFFSDCGWDQGTTPWQRLTKTRGLTPDTLRQGQKFIMWRLERIASMMEILLDMHEDWQLVGQKDRILMETVSLDFNRALQVLRQNGFSDQEFILTVEYLRKWGML</sequence>
<dbReference type="Proteomes" id="UP000836597">
    <property type="component" value="Chromosome"/>
</dbReference>
<evidence type="ECO:0000313" key="3">
    <source>
        <dbReference type="Proteomes" id="UP001071230"/>
    </source>
</evidence>
<dbReference type="RefSeq" id="WP_372503635.1">
    <property type="nucleotide sequence ID" value="NZ_CDGJ01000078.1"/>
</dbReference>